<reference evidence="3" key="1">
    <citation type="submission" date="2017-01" db="EMBL/GenBank/DDBJ databases">
        <authorList>
            <person name="Varghese N."/>
            <person name="Submissions S."/>
        </authorList>
    </citation>
    <scope>NUCLEOTIDE SEQUENCE [LARGE SCALE GENOMIC DNA]</scope>
    <source>
        <strain evidence="3">DSM 22306</strain>
    </source>
</reference>
<proteinExistence type="predicted"/>
<dbReference type="PANTHER" id="PTHR38834:SF3">
    <property type="entry name" value="SOLUTE-BINDING PROTEIN FAMILY 3_N-TERMINAL DOMAIN-CONTAINING PROTEIN"/>
    <property type="match status" value="1"/>
</dbReference>
<protein>
    <submittedName>
        <fullName evidence="2">Amino acid ABC transporter substrate-binding protein, PAAT family</fullName>
    </submittedName>
</protein>
<dbReference type="PANTHER" id="PTHR38834">
    <property type="entry name" value="PERIPLASMIC SUBSTRATE BINDING PROTEIN FAMILY 3"/>
    <property type="match status" value="1"/>
</dbReference>
<dbReference type="Proteomes" id="UP000185999">
    <property type="component" value="Unassembled WGS sequence"/>
</dbReference>
<dbReference type="EMBL" id="FTOE01000011">
    <property type="protein sequence ID" value="SIT02163.1"/>
    <property type="molecule type" value="Genomic_DNA"/>
</dbReference>
<gene>
    <name evidence="2" type="ORF">SAMN05421760_11156</name>
</gene>
<name>A0A1N7NUX4_9GAMM</name>
<feature type="domain" description="Solute-binding protein family 3/N-terminal" evidence="1">
    <location>
        <begin position="15"/>
        <end position="231"/>
    </location>
</feature>
<dbReference type="Gene3D" id="3.40.190.10">
    <property type="entry name" value="Periplasmic binding protein-like II"/>
    <property type="match status" value="2"/>
</dbReference>
<dbReference type="STRING" id="619304.SAMN05421760_11156"/>
<evidence type="ECO:0000313" key="3">
    <source>
        <dbReference type="Proteomes" id="UP000185999"/>
    </source>
</evidence>
<dbReference type="InterPro" id="IPR001638">
    <property type="entry name" value="Solute-binding_3/MltF_N"/>
</dbReference>
<evidence type="ECO:0000313" key="2">
    <source>
        <dbReference type="EMBL" id="SIT02163.1"/>
    </source>
</evidence>
<sequence length="235" mass="26711">MLLIASPLKAESLRIVTEELAPCGFQVDDEARGFCSEVVLAVLKQINLQAPIEFYPWARAYEIAQAEKNILIYSIARIPEREALFHWVGAIAPYKTSLYKLKANTSIQVNSINQAKKYQIGVALDDVRLTYLQRHKFPSLKTVSSNVLNIRLLANNRIDLIAYDEASFAQILQDEGLDASLFERVFRLDELSDQVYMAFSLGSDTNLVTAFRDGLKIIKMNGIYDQIQIKYRNIE</sequence>
<dbReference type="SUPFAM" id="SSF53850">
    <property type="entry name" value="Periplasmic binding protein-like II"/>
    <property type="match status" value="1"/>
</dbReference>
<keyword evidence="3" id="KW-1185">Reference proteome</keyword>
<accession>A0A1N7NUX4</accession>
<dbReference type="Pfam" id="PF00497">
    <property type="entry name" value="SBP_bac_3"/>
    <property type="match status" value="1"/>
</dbReference>
<evidence type="ECO:0000259" key="1">
    <source>
        <dbReference type="Pfam" id="PF00497"/>
    </source>
</evidence>
<organism evidence="2 3">
    <name type="scientific">Neptunomonas antarctica</name>
    <dbReference type="NCBI Taxonomy" id="619304"/>
    <lineage>
        <taxon>Bacteria</taxon>
        <taxon>Pseudomonadati</taxon>
        <taxon>Pseudomonadota</taxon>
        <taxon>Gammaproteobacteria</taxon>
        <taxon>Oceanospirillales</taxon>
        <taxon>Oceanospirillaceae</taxon>
        <taxon>Neptunomonas</taxon>
    </lineage>
</organism>
<dbReference type="AlphaFoldDB" id="A0A1N7NUX4"/>